<dbReference type="EMBL" id="LK028559">
    <property type="protein sequence ID" value="CDR30900.1"/>
    <property type="molecule type" value="Genomic_DNA"/>
</dbReference>
<name>A0A061AAH2_9MOLU</name>
<accession>A0A061AAH2</accession>
<evidence type="ECO:0000313" key="2">
    <source>
        <dbReference type="Proteomes" id="UP000032434"/>
    </source>
</evidence>
<dbReference type="AlphaFoldDB" id="A0A061AAH2"/>
<dbReference type="STRING" id="35623.Aocu_08270"/>
<sequence length="164" mass="19954">MKNVKITVPRNLIKKFYPHPEPLGDGAYVVDLINDMYTDVFYSEKYEFITITNDIDLIHYLNHKRVLKREYVFQHDQYALRKVTNQDYQLLRDWQTLTPNTLKSHQVLHFDKEIKFIFCYYHIEIGLITFDSIKRRLIFKTYNKKFISQKNLVEAFIWMIHVLT</sequence>
<gene>
    <name evidence="1" type="ORF">Aocu_08270</name>
</gene>
<dbReference type="OrthoDB" id="411315at2"/>
<dbReference type="Proteomes" id="UP000032434">
    <property type="component" value="Chromosome 1"/>
</dbReference>
<reference evidence="2" key="1">
    <citation type="submission" date="2014-05" db="EMBL/GenBank/DDBJ databases">
        <authorList>
            <person name="Kube M."/>
        </authorList>
    </citation>
    <scope>NUCLEOTIDE SEQUENCE [LARGE SCALE GENOMIC DNA]</scope>
</reference>
<organism evidence="1 2">
    <name type="scientific">Acholeplasma oculi</name>
    <dbReference type="NCBI Taxonomy" id="35623"/>
    <lineage>
        <taxon>Bacteria</taxon>
        <taxon>Bacillati</taxon>
        <taxon>Mycoplasmatota</taxon>
        <taxon>Mollicutes</taxon>
        <taxon>Acholeplasmatales</taxon>
        <taxon>Acholeplasmataceae</taxon>
        <taxon>Acholeplasma</taxon>
    </lineage>
</organism>
<dbReference type="HOGENOM" id="CLU_1607268_0_0_14"/>
<dbReference type="RefSeq" id="WP_045749386.1">
    <property type="nucleotide sequence ID" value="NZ_FUZK01000001.1"/>
</dbReference>
<evidence type="ECO:0000313" key="1">
    <source>
        <dbReference type="EMBL" id="CDR30900.1"/>
    </source>
</evidence>
<dbReference type="PATRIC" id="fig|35623.3.peg.827"/>
<dbReference type="KEGG" id="aoc:Aocu_08270"/>
<protein>
    <submittedName>
        <fullName evidence="1">Uncharacterized protein</fullName>
    </submittedName>
</protein>
<dbReference type="InParanoid" id="A0A061AAH2"/>
<keyword evidence="2" id="KW-1185">Reference proteome</keyword>
<proteinExistence type="predicted"/>